<dbReference type="PANTHER" id="PTHR33223">
    <property type="entry name" value="CCHC-TYPE DOMAIN-CONTAINING PROTEIN"/>
    <property type="match status" value="1"/>
</dbReference>
<protein>
    <submittedName>
        <fullName evidence="4">JHL23C09.13 protein</fullName>
    </submittedName>
</protein>
<evidence type="ECO:0000256" key="1">
    <source>
        <dbReference type="SAM" id="Coils"/>
    </source>
</evidence>
<organism evidence="4">
    <name type="scientific">Jatropha curcas</name>
    <name type="common">Barbados nut</name>
    <dbReference type="NCBI Taxonomy" id="180498"/>
    <lineage>
        <taxon>Eukaryota</taxon>
        <taxon>Viridiplantae</taxon>
        <taxon>Streptophyta</taxon>
        <taxon>Embryophyta</taxon>
        <taxon>Tracheophyta</taxon>
        <taxon>Spermatophyta</taxon>
        <taxon>Magnoliopsida</taxon>
        <taxon>eudicotyledons</taxon>
        <taxon>Gunneridae</taxon>
        <taxon>Pentapetalae</taxon>
        <taxon>rosids</taxon>
        <taxon>fabids</taxon>
        <taxon>Malpighiales</taxon>
        <taxon>Euphorbiaceae</taxon>
        <taxon>Crotonoideae</taxon>
        <taxon>Jatropheae</taxon>
        <taxon>Jatropha</taxon>
    </lineage>
</organism>
<name>E6NUA4_JATCU</name>
<evidence type="ECO:0000313" key="4">
    <source>
        <dbReference type="EMBL" id="BAJ53214.1"/>
    </source>
</evidence>
<feature type="coiled-coil region" evidence="1">
    <location>
        <begin position="76"/>
        <end position="103"/>
    </location>
</feature>
<evidence type="ECO:0000256" key="2">
    <source>
        <dbReference type="SAM" id="MobiDB-lite"/>
    </source>
</evidence>
<sequence>MASLTDIQNLIEQLEARMEARMNEALAAQRTALIAELGNGNGNGASAGGSGPNTSNQGPAAEPTNPALNLDDMPSRTASELEAQKMREKLELLERSITALKTHKEAVDMDSLSLFPEARLPTKFKIPNMDKFDGTTCPKTHLKMYVGALNPFGLNSELLAQLFQQSLTGAALRWFVSLDRSKMKNWEDICNAFNTQYHYNTEVDVTRRELETTKQKNNEPFSSFLSRWRAKAAQMINRPSEQEQVDIIIKNLLPVYQSQLQTQYLPTFQSLIATATKVEDLIQLGQLKEDSYKKPNHAGH</sequence>
<evidence type="ECO:0000259" key="3">
    <source>
        <dbReference type="Pfam" id="PF03732"/>
    </source>
</evidence>
<dbReference type="InterPro" id="IPR005162">
    <property type="entry name" value="Retrotrans_gag_dom"/>
</dbReference>
<dbReference type="PANTHER" id="PTHR33223:SF8">
    <property type="entry name" value="OS04G0172440 PROTEIN"/>
    <property type="match status" value="1"/>
</dbReference>
<accession>E6NUA4</accession>
<feature type="domain" description="Retrotransposon gag" evidence="3">
    <location>
        <begin position="162"/>
        <end position="247"/>
    </location>
</feature>
<reference evidence="4" key="1">
    <citation type="journal article" date="2011" name="DNA Res.">
        <title>Sequence analysis of the genome of an oil-bearing tree, Jatropha curcas L.</title>
        <authorList>
            <person name="Sato S."/>
            <person name="Hirakawa H."/>
            <person name="Isobe S."/>
            <person name="Fukai E."/>
            <person name="Watanabe A."/>
            <person name="Kato M."/>
            <person name="Kawashima K."/>
            <person name="Minami C."/>
            <person name="Muraki A."/>
            <person name="Nakazaki N."/>
            <person name="Takahashi C."/>
            <person name="Nakayama S."/>
            <person name="Kishida Y."/>
            <person name="Kohara M."/>
            <person name="Yamada M."/>
            <person name="Tsuruoka H."/>
            <person name="Sasamoto S."/>
            <person name="Tabata S."/>
            <person name="Aizu T."/>
            <person name="Toyoda A."/>
            <person name="Shin-I T."/>
            <person name="Minakuchi Y."/>
            <person name="Kohara Y."/>
            <person name="Fujiyama A."/>
            <person name="Tsuchimoto S."/>
            <person name="Kajiyama S."/>
            <person name="Makigano E."/>
            <person name="Ohmido N."/>
            <person name="Shibagaki N."/>
            <person name="Cartagena J.A."/>
            <person name="Wada N."/>
            <person name="Kohinata T."/>
            <person name="Atefeh A."/>
            <person name="Yuasa S."/>
            <person name="Matsunaga S."/>
            <person name="Fukui K."/>
        </authorList>
    </citation>
    <scope>NUCLEOTIDE SEQUENCE</scope>
    <source>
        <strain evidence="4">Palawan</strain>
    </source>
</reference>
<dbReference type="AlphaFoldDB" id="E6NUA4"/>
<proteinExistence type="predicted"/>
<keyword evidence="1" id="KW-0175">Coiled coil</keyword>
<feature type="region of interest" description="Disordered" evidence="2">
    <location>
        <begin position="43"/>
        <end position="73"/>
    </location>
</feature>
<gene>
    <name evidence="4" type="primary">JHL23C09.13</name>
</gene>
<dbReference type="Pfam" id="PF03732">
    <property type="entry name" value="Retrotrans_gag"/>
    <property type="match status" value="1"/>
</dbReference>
<feature type="coiled-coil region" evidence="1">
    <location>
        <begin position="4"/>
        <end position="31"/>
    </location>
</feature>
<dbReference type="EMBL" id="AP011970">
    <property type="protein sequence ID" value="BAJ53214.1"/>
    <property type="molecule type" value="Genomic_DNA"/>
</dbReference>